<gene>
    <name evidence="3" type="ORF">LCGC14_0516140</name>
</gene>
<evidence type="ECO:0000313" key="3">
    <source>
        <dbReference type="EMBL" id="KKN62008.1"/>
    </source>
</evidence>
<accession>A0A0F9V823</accession>
<evidence type="ECO:0000256" key="1">
    <source>
        <dbReference type="SAM" id="Phobius"/>
    </source>
</evidence>
<organism evidence="3">
    <name type="scientific">marine sediment metagenome</name>
    <dbReference type="NCBI Taxonomy" id="412755"/>
    <lineage>
        <taxon>unclassified sequences</taxon>
        <taxon>metagenomes</taxon>
        <taxon>ecological metagenomes</taxon>
    </lineage>
</organism>
<feature type="transmembrane region" description="Helical" evidence="1">
    <location>
        <begin position="12"/>
        <end position="32"/>
    </location>
</feature>
<sequence length="70" mass="7576">MNVNVGKADRVFRAILGLVLIFAPLLNMPAIWSNAALAYGTMAIGLVLVATALFRFCPLYRIIGFSTCKS</sequence>
<dbReference type="AlphaFoldDB" id="A0A0F9V823"/>
<dbReference type="InterPro" id="IPR021309">
    <property type="entry name" value="YgaP-like_TM"/>
</dbReference>
<comment type="caution">
    <text evidence="3">The sequence shown here is derived from an EMBL/GenBank/DDBJ whole genome shotgun (WGS) entry which is preliminary data.</text>
</comment>
<reference evidence="3" key="1">
    <citation type="journal article" date="2015" name="Nature">
        <title>Complex archaea that bridge the gap between prokaryotes and eukaryotes.</title>
        <authorList>
            <person name="Spang A."/>
            <person name="Saw J.H."/>
            <person name="Jorgensen S.L."/>
            <person name="Zaremba-Niedzwiedzka K."/>
            <person name="Martijn J."/>
            <person name="Lind A.E."/>
            <person name="van Eijk R."/>
            <person name="Schleper C."/>
            <person name="Guy L."/>
            <person name="Ettema T.J."/>
        </authorList>
    </citation>
    <scope>NUCLEOTIDE SEQUENCE</scope>
</reference>
<dbReference type="EMBL" id="LAZR01000638">
    <property type="protein sequence ID" value="KKN62008.1"/>
    <property type="molecule type" value="Genomic_DNA"/>
</dbReference>
<keyword evidence="1" id="KW-0472">Membrane</keyword>
<keyword evidence="1" id="KW-0812">Transmembrane</keyword>
<proteinExistence type="predicted"/>
<name>A0A0F9V823_9ZZZZ</name>
<evidence type="ECO:0000259" key="2">
    <source>
        <dbReference type="Pfam" id="PF11127"/>
    </source>
</evidence>
<keyword evidence="1" id="KW-1133">Transmembrane helix</keyword>
<protein>
    <recommendedName>
        <fullName evidence="2">Inner membrane protein YgaP-like transmembrane domain-containing protein</fullName>
    </recommendedName>
</protein>
<feature type="domain" description="Inner membrane protein YgaP-like transmembrane" evidence="2">
    <location>
        <begin position="1"/>
        <end position="69"/>
    </location>
</feature>
<feature type="transmembrane region" description="Helical" evidence="1">
    <location>
        <begin position="38"/>
        <end position="57"/>
    </location>
</feature>
<dbReference type="Pfam" id="PF11127">
    <property type="entry name" value="YgaP-like_TM"/>
    <property type="match status" value="1"/>
</dbReference>